<proteinExistence type="predicted"/>
<reference evidence="1" key="1">
    <citation type="submission" date="2015-07" db="EMBL/GenBank/DDBJ databases">
        <title>MeaNS - Measles Nucleotide Surveillance Program.</title>
        <authorList>
            <person name="Tran T."/>
            <person name="Druce J."/>
        </authorList>
    </citation>
    <scope>NUCLEOTIDE SEQUENCE</scope>
    <source>
        <strain evidence="1">UCB-OBI-ISO-001</strain>
        <tissue evidence="1">Gonad</tissue>
    </source>
</reference>
<gene>
    <name evidence="1" type="ORF">OCBIM_22014875mg</name>
</gene>
<organism evidence="1">
    <name type="scientific">Octopus bimaculoides</name>
    <name type="common">California two-spotted octopus</name>
    <dbReference type="NCBI Taxonomy" id="37653"/>
    <lineage>
        <taxon>Eukaryota</taxon>
        <taxon>Metazoa</taxon>
        <taxon>Spiralia</taxon>
        <taxon>Lophotrochozoa</taxon>
        <taxon>Mollusca</taxon>
        <taxon>Cephalopoda</taxon>
        <taxon>Coleoidea</taxon>
        <taxon>Octopodiformes</taxon>
        <taxon>Octopoda</taxon>
        <taxon>Incirrata</taxon>
        <taxon>Octopodidae</taxon>
        <taxon>Octopus</taxon>
    </lineage>
</organism>
<accession>A0A0L8IDL3</accession>
<protein>
    <submittedName>
        <fullName evidence="1">Uncharacterized protein</fullName>
    </submittedName>
</protein>
<name>A0A0L8IDL3_OCTBM</name>
<sequence length="125" mass="14282">MVSDHNLLMQHLKRSFLCDHVEVVELTTNLKLLTEGHSDEREFVNYFLDVGNGNISVEQSRGEFNIKLLNDLCLESGTLSDLCDFVYADKNNFTNPVWLANRTIVTPTNEAAQFVNDFSVDQDPW</sequence>
<dbReference type="EMBL" id="KQ415936">
    <property type="protein sequence ID" value="KOF99562.1"/>
    <property type="molecule type" value="Genomic_DNA"/>
</dbReference>
<evidence type="ECO:0000313" key="1">
    <source>
        <dbReference type="EMBL" id="KOF99562.1"/>
    </source>
</evidence>
<dbReference type="AlphaFoldDB" id="A0A0L8IDL3"/>